<organism evidence="2 3">
    <name type="scientific">Artemisia annua</name>
    <name type="common">Sweet wormwood</name>
    <dbReference type="NCBI Taxonomy" id="35608"/>
    <lineage>
        <taxon>Eukaryota</taxon>
        <taxon>Viridiplantae</taxon>
        <taxon>Streptophyta</taxon>
        <taxon>Embryophyta</taxon>
        <taxon>Tracheophyta</taxon>
        <taxon>Spermatophyta</taxon>
        <taxon>Magnoliopsida</taxon>
        <taxon>eudicotyledons</taxon>
        <taxon>Gunneridae</taxon>
        <taxon>Pentapetalae</taxon>
        <taxon>asterids</taxon>
        <taxon>campanulids</taxon>
        <taxon>Asterales</taxon>
        <taxon>Asteraceae</taxon>
        <taxon>Asteroideae</taxon>
        <taxon>Anthemideae</taxon>
        <taxon>Artemisiinae</taxon>
        <taxon>Artemisia</taxon>
    </lineage>
</organism>
<proteinExistence type="inferred from homology"/>
<protein>
    <submittedName>
        <fullName evidence="2">Small auxin-up RNA</fullName>
    </submittedName>
</protein>
<accession>A0A2U1LSR6</accession>
<reference evidence="2 3" key="1">
    <citation type="journal article" date="2018" name="Mol. Plant">
        <title>The genome of Artemisia annua provides insight into the evolution of Asteraceae family and artemisinin biosynthesis.</title>
        <authorList>
            <person name="Shen Q."/>
            <person name="Zhang L."/>
            <person name="Liao Z."/>
            <person name="Wang S."/>
            <person name="Yan T."/>
            <person name="Shi P."/>
            <person name="Liu M."/>
            <person name="Fu X."/>
            <person name="Pan Q."/>
            <person name="Wang Y."/>
            <person name="Lv Z."/>
            <person name="Lu X."/>
            <person name="Zhang F."/>
            <person name="Jiang W."/>
            <person name="Ma Y."/>
            <person name="Chen M."/>
            <person name="Hao X."/>
            <person name="Li L."/>
            <person name="Tang Y."/>
            <person name="Lv G."/>
            <person name="Zhou Y."/>
            <person name="Sun X."/>
            <person name="Brodelius P.E."/>
            <person name="Rose J.K.C."/>
            <person name="Tang K."/>
        </authorList>
    </citation>
    <scope>NUCLEOTIDE SEQUENCE [LARGE SCALE GENOMIC DNA]</scope>
    <source>
        <strain evidence="3">cv. Huhao1</strain>
        <tissue evidence="2">Leaf</tissue>
    </source>
</reference>
<keyword evidence="3" id="KW-1185">Reference proteome</keyword>
<evidence type="ECO:0000313" key="2">
    <source>
        <dbReference type="EMBL" id="PWA52045.1"/>
    </source>
</evidence>
<dbReference type="Proteomes" id="UP000245207">
    <property type="component" value="Unassembled WGS sequence"/>
</dbReference>
<comment type="similarity">
    <text evidence="1">Belongs to the ARG7 family.</text>
</comment>
<sequence>MMQVKILKAWLRKRRHVNGVVPWLSCEKWCPWAMSRASSWMCNDDEEDYIPRDVPKGHLVVYVGANQSRFVINVNLLKSPLFSALLDQAREEYDFTADSRLYIPCDEDVFLSVVRCSTLPRGRRFIFCV</sequence>
<dbReference type="STRING" id="35608.A0A2U1LSR6"/>
<dbReference type="EMBL" id="PKPP01007930">
    <property type="protein sequence ID" value="PWA52045.1"/>
    <property type="molecule type" value="Genomic_DNA"/>
</dbReference>
<comment type="caution">
    <text evidence="2">The sequence shown here is derived from an EMBL/GenBank/DDBJ whole genome shotgun (WGS) entry which is preliminary data.</text>
</comment>
<evidence type="ECO:0000256" key="1">
    <source>
        <dbReference type="ARBA" id="ARBA00006974"/>
    </source>
</evidence>
<dbReference type="AlphaFoldDB" id="A0A2U1LSR6"/>
<dbReference type="PANTHER" id="PTHR31374">
    <property type="entry name" value="AUXIN-INDUCED PROTEIN-LIKE-RELATED"/>
    <property type="match status" value="1"/>
</dbReference>
<dbReference type="PANTHER" id="PTHR31374:SF9">
    <property type="entry name" value="AUXIN-RESPONSIVE FAMILY PROTEIN"/>
    <property type="match status" value="1"/>
</dbReference>
<evidence type="ECO:0000313" key="3">
    <source>
        <dbReference type="Proteomes" id="UP000245207"/>
    </source>
</evidence>
<gene>
    <name evidence="2" type="ORF">CTI12_AA458440</name>
</gene>
<dbReference type="OrthoDB" id="1840940at2759"/>
<dbReference type="GO" id="GO:0009733">
    <property type="term" value="P:response to auxin"/>
    <property type="evidence" value="ECO:0007669"/>
    <property type="project" value="InterPro"/>
</dbReference>
<name>A0A2U1LSR6_ARTAN</name>
<dbReference type="Pfam" id="PF02519">
    <property type="entry name" value="Auxin_inducible"/>
    <property type="match status" value="1"/>
</dbReference>
<dbReference type="InterPro" id="IPR003676">
    <property type="entry name" value="SAUR_fam"/>
</dbReference>